<dbReference type="Gramene" id="TKV93603">
    <property type="protein sequence ID" value="TKV93603"/>
    <property type="gene ID" value="SEVIR_9G236300v2"/>
</dbReference>
<gene>
    <name evidence="2" type="ORF">SEVIR_9G236300v2</name>
</gene>
<feature type="region of interest" description="Disordered" evidence="1">
    <location>
        <begin position="87"/>
        <end position="140"/>
    </location>
</feature>
<accession>A0A4U6SZH7</accession>
<evidence type="ECO:0000313" key="3">
    <source>
        <dbReference type="Proteomes" id="UP000298652"/>
    </source>
</evidence>
<dbReference type="Proteomes" id="UP000298652">
    <property type="component" value="Chromosome 9"/>
</dbReference>
<dbReference type="AlphaFoldDB" id="A0A4U6SZH7"/>
<evidence type="ECO:0000256" key="1">
    <source>
        <dbReference type="SAM" id="MobiDB-lite"/>
    </source>
</evidence>
<protein>
    <submittedName>
        <fullName evidence="2">Uncharacterized protein</fullName>
    </submittedName>
</protein>
<organism evidence="2 3">
    <name type="scientific">Setaria viridis</name>
    <name type="common">Green bristlegrass</name>
    <name type="synonym">Setaria italica subsp. viridis</name>
    <dbReference type="NCBI Taxonomy" id="4556"/>
    <lineage>
        <taxon>Eukaryota</taxon>
        <taxon>Viridiplantae</taxon>
        <taxon>Streptophyta</taxon>
        <taxon>Embryophyta</taxon>
        <taxon>Tracheophyta</taxon>
        <taxon>Spermatophyta</taxon>
        <taxon>Magnoliopsida</taxon>
        <taxon>Liliopsida</taxon>
        <taxon>Poales</taxon>
        <taxon>Poaceae</taxon>
        <taxon>PACMAD clade</taxon>
        <taxon>Panicoideae</taxon>
        <taxon>Panicodae</taxon>
        <taxon>Paniceae</taxon>
        <taxon>Cenchrinae</taxon>
        <taxon>Setaria</taxon>
    </lineage>
</organism>
<keyword evidence="3" id="KW-1185">Reference proteome</keyword>
<sequence>MRSRFQHGEARSGRQGVGFQCFHMGSRRMYSTGLHSTHLPPLAESLHVMTLPWLSTPASLRSSQRAMSARTRPCSFTRRPLVTARLTSAEAPALGDATAAGGRRPQGGSGGQVLQLDSGGRCGMSRRLPATGGGVGEGKERLRPDMATYKWPPRDRWSMSASLTTSTHHEAKTLMQNQGRGLSEWFCKVEVGKYPVL</sequence>
<name>A0A4U6SZH7_SETVI</name>
<evidence type="ECO:0000313" key="2">
    <source>
        <dbReference type="EMBL" id="TKV93603.1"/>
    </source>
</evidence>
<proteinExistence type="predicted"/>
<dbReference type="EMBL" id="CM016560">
    <property type="protein sequence ID" value="TKV93603.1"/>
    <property type="molecule type" value="Genomic_DNA"/>
</dbReference>
<reference evidence="2" key="1">
    <citation type="submission" date="2019-03" db="EMBL/GenBank/DDBJ databases">
        <title>WGS assembly of Setaria viridis.</title>
        <authorList>
            <person name="Huang P."/>
            <person name="Jenkins J."/>
            <person name="Grimwood J."/>
            <person name="Barry K."/>
            <person name="Healey A."/>
            <person name="Mamidi S."/>
            <person name="Sreedasyam A."/>
            <person name="Shu S."/>
            <person name="Feldman M."/>
            <person name="Wu J."/>
            <person name="Yu Y."/>
            <person name="Chen C."/>
            <person name="Johnson J."/>
            <person name="Rokhsar D."/>
            <person name="Baxter I."/>
            <person name="Schmutz J."/>
            <person name="Brutnell T."/>
            <person name="Kellogg E."/>
        </authorList>
    </citation>
    <scope>NUCLEOTIDE SEQUENCE [LARGE SCALE GENOMIC DNA]</scope>
</reference>